<dbReference type="GO" id="GO:0097367">
    <property type="term" value="F:carbohydrate derivative binding"/>
    <property type="evidence" value="ECO:0007669"/>
    <property type="project" value="InterPro"/>
</dbReference>
<reference evidence="6 7" key="1">
    <citation type="submission" date="2015-01" db="EMBL/GenBank/DDBJ databases">
        <title>Comparative genomics of the lactic acid bacteria isolated from the honey bee gut.</title>
        <authorList>
            <person name="Ellegaard K.M."/>
            <person name="Tamarit D."/>
            <person name="Javelind E."/>
            <person name="Olofsson T."/>
            <person name="Andersson S.G."/>
            <person name="Vasquez A."/>
        </authorList>
    </citation>
    <scope>NUCLEOTIDE SEQUENCE [LARGE SCALE GENOMIC DNA]</scope>
    <source>
        <strain evidence="6 7">Bin4</strain>
    </source>
</reference>
<keyword evidence="1" id="KW-0805">Transcription regulation</keyword>
<feature type="domain" description="HTH rpiR-type" evidence="4">
    <location>
        <begin position="3"/>
        <end position="79"/>
    </location>
</feature>
<dbReference type="OrthoDB" id="3684496at2"/>
<sequence length="281" mass="31725">MSNELKVKINSKLASLSAKKKRVAYYLLEHTEQAKKETISEIAEKCQVSVGTISLFAQDLGLSGFKELSVLLSNSNQNFSTVINDHSRMEDIVQQTIQDNINNIQSTYQNLDLQKLNQAAQLIFKSRELVFFGLGGSAGVAYQAFNNFLKTPISVKFNPDFHLQLVMAGKMTSQDCAIIISHSGINQDIQRIVNIIKETQAKIVTITSFDDTPLTQASDYYFLSLTDEFEYNDVPVYSRRITQILLIDLLFTLVMYQDSKVTLPNLKVLRNALKYTNTTEL</sequence>
<evidence type="ECO:0000313" key="6">
    <source>
        <dbReference type="EMBL" id="KJY62760.1"/>
    </source>
</evidence>
<dbReference type="GO" id="GO:1901135">
    <property type="term" value="P:carbohydrate derivative metabolic process"/>
    <property type="evidence" value="ECO:0007669"/>
    <property type="project" value="InterPro"/>
</dbReference>
<dbReference type="RefSeq" id="WP_046315421.1">
    <property type="nucleotide sequence ID" value="NZ_JAMBKR010000017.1"/>
</dbReference>
<dbReference type="Gene3D" id="3.40.50.10490">
    <property type="entry name" value="Glucose-6-phosphate isomerase like protein, domain 1"/>
    <property type="match status" value="1"/>
</dbReference>
<dbReference type="HOGENOM" id="CLU_055769_0_1_9"/>
<dbReference type="Pfam" id="PF01380">
    <property type="entry name" value="SIS"/>
    <property type="match status" value="1"/>
</dbReference>
<evidence type="ECO:0000256" key="1">
    <source>
        <dbReference type="ARBA" id="ARBA00023015"/>
    </source>
</evidence>
<dbReference type="InterPro" id="IPR046348">
    <property type="entry name" value="SIS_dom_sf"/>
</dbReference>
<dbReference type="PROSITE" id="PS51464">
    <property type="entry name" value="SIS"/>
    <property type="match status" value="1"/>
</dbReference>
<dbReference type="Proteomes" id="UP000033558">
    <property type="component" value="Unassembled WGS sequence"/>
</dbReference>
<organism evidence="6 7">
    <name type="scientific">Bombilactobacillus mellifer</name>
    <dbReference type="NCBI Taxonomy" id="1218492"/>
    <lineage>
        <taxon>Bacteria</taxon>
        <taxon>Bacillati</taxon>
        <taxon>Bacillota</taxon>
        <taxon>Bacilli</taxon>
        <taxon>Lactobacillales</taxon>
        <taxon>Lactobacillaceae</taxon>
        <taxon>Bombilactobacillus</taxon>
    </lineage>
</organism>
<dbReference type="SUPFAM" id="SSF53697">
    <property type="entry name" value="SIS domain"/>
    <property type="match status" value="1"/>
</dbReference>
<gene>
    <name evidence="6" type="ORF">JG30_02080</name>
</gene>
<keyword evidence="3" id="KW-0804">Transcription</keyword>
<evidence type="ECO:0000256" key="2">
    <source>
        <dbReference type="ARBA" id="ARBA00023125"/>
    </source>
</evidence>
<dbReference type="PROSITE" id="PS51071">
    <property type="entry name" value="HTH_RPIR"/>
    <property type="match status" value="1"/>
</dbReference>
<dbReference type="InterPro" id="IPR036388">
    <property type="entry name" value="WH-like_DNA-bd_sf"/>
</dbReference>
<dbReference type="InterPro" id="IPR000281">
    <property type="entry name" value="HTH_RpiR"/>
</dbReference>
<dbReference type="PANTHER" id="PTHR30514:SF10">
    <property type="entry name" value="MURR_RPIR FAMILY TRANSCRIPTIONAL REGULATOR"/>
    <property type="match status" value="1"/>
</dbReference>
<dbReference type="AlphaFoldDB" id="A0A0F4LVW0"/>
<dbReference type="Pfam" id="PF01418">
    <property type="entry name" value="HTH_6"/>
    <property type="match status" value="1"/>
</dbReference>
<dbReference type="InterPro" id="IPR001347">
    <property type="entry name" value="SIS_dom"/>
</dbReference>
<dbReference type="PANTHER" id="PTHR30514">
    <property type="entry name" value="GLUCOKINASE"/>
    <property type="match status" value="1"/>
</dbReference>
<dbReference type="GO" id="GO:0003677">
    <property type="term" value="F:DNA binding"/>
    <property type="evidence" value="ECO:0007669"/>
    <property type="project" value="UniProtKB-KW"/>
</dbReference>
<keyword evidence="7" id="KW-1185">Reference proteome</keyword>
<keyword evidence="2" id="KW-0238">DNA-binding</keyword>
<evidence type="ECO:0000256" key="3">
    <source>
        <dbReference type="ARBA" id="ARBA00023163"/>
    </source>
</evidence>
<evidence type="ECO:0000259" key="5">
    <source>
        <dbReference type="PROSITE" id="PS51464"/>
    </source>
</evidence>
<evidence type="ECO:0000259" key="4">
    <source>
        <dbReference type="PROSITE" id="PS51071"/>
    </source>
</evidence>
<dbReference type="EMBL" id="JXJQ01000003">
    <property type="protein sequence ID" value="KJY62760.1"/>
    <property type="molecule type" value="Genomic_DNA"/>
</dbReference>
<proteinExistence type="predicted"/>
<dbReference type="InterPro" id="IPR047640">
    <property type="entry name" value="RpiR-like"/>
</dbReference>
<dbReference type="Gene3D" id="1.10.10.10">
    <property type="entry name" value="Winged helix-like DNA-binding domain superfamily/Winged helix DNA-binding domain"/>
    <property type="match status" value="1"/>
</dbReference>
<dbReference type="PATRIC" id="fig|1218492.5.peg.321"/>
<dbReference type="STRING" id="1218492.JG30_02080"/>
<dbReference type="SUPFAM" id="SSF46689">
    <property type="entry name" value="Homeodomain-like"/>
    <property type="match status" value="1"/>
</dbReference>
<name>A0A0F4LVW0_9LACO</name>
<protein>
    <submittedName>
        <fullName evidence="6">Uncharacterized protein</fullName>
    </submittedName>
</protein>
<dbReference type="CDD" id="cd05013">
    <property type="entry name" value="SIS_RpiR"/>
    <property type="match status" value="1"/>
</dbReference>
<accession>A0A0F4LVW0</accession>
<dbReference type="GO" id="GO:0003700">
    <property type="term" value="F:DNA-binding transcription factor activity"/>
    <property type="evidence" value="ECO:0007669"/>
    <property type="project" value="InterPro"/>
</dbReference>
<comment type="caution">
    <text evidence="6">The sequence shown here is derived from an EMBL/GenBank/DDBJ whole genome shotgun (WGS) entry which is preliminary data.</text>
</comment>
<evidence type="ECO:0000313" key="7">
    <source>
        <dbReference type="Proteomes" id="UP000033558"/>
    </source>
</evidence>
<dbReference type="InterPro" id="IPR035472">
    <property type="entry name" value="RpiR-like_SIS"/>
</dbReference>
<feature type="domain" description="SIS" evidence="5">
    <location>
        <begin position="119"/>
        <end position="260"/>
    </location>
</feature>
<dbReference type="InterPro" id="IPR009057">
    <property type="entry name" value="Homeodomain-like_sf"/>
</dbReference>